<organism evidence="3 4">
    <name type="scientific">Ceratopteris richardii</name>
    <name type="common">Triangle waterfern</name>
    <dbReference type="NCBI Taxonomy" id="49495"/>
    <lineage>
        <taxon>Eukaryota</taxon>
        <taxon>Viridiplantae</taxon>
        <taxon>Streptophyta</taxon>
        <taxon>Embryophyta</taxon>
        <taxon>Tracheophyta</taxon>
        <taxon>Polypodiopsida</taxon>
        <taxon>Polypodiidae</taxon>
        <taxon>Polypodiales</taxon>
        <taxon>Pteridineae</taxon>
        <taxon>Pteridaceae</taxon>
        <taxon>Parkerioideae</taxon>
        <taxon>Ceratopteris</taxon>
    </lineage>
</organism>
<dbReference type="InterPro" id="IPR002885">
    <property type="entry name" value="PPR_rpt"/>
</dbReference>
<evidence type="ECO:0000313" key="4">
    <source>
        <dbReference type="Proteomes" id="UP000825935"/>
    </source>
</evidence>
<dbReference type="Proteomes" id="UP000825935">
    <property type="component" value="Chromosome 25"/>
</dbReference>
<feature type="repeat" description="PPR" evidence="2">
    <location>
        <begin position="203"/>
        <end position="237"/>
    </location>
</feature>
<keyword evidence="4" id="KW-1185">Reference proteome</keyword>
<dbReference type="FunFam" id="1.25.40.10:FF:000031">
    <property type="entry name" value="Pentatricopeptide repeat-containing protein mitochondrial"/>
    <property type="match status" value="1"/>
</dbReference>
<evidence type="ECO:0000313" key="3">
    <source>
        <dbReference type="EMBL" id="KAH7298299.1"/>
    </source>
</evidence>
<dbReference type="NCBIfam" id="TIGR00756">
    <property type="entry name" value="PPR"/>
    <property type="match status" value="4"/>
</dbReference>
<dbReference type="PROSITE" id="PS51375">
    <property type="entry name" value="PPR"/>
    <property type="match status" value="4"/>
</dbReference>
<evidence type="ECO:0008006" key="5">
    <source>
        <dbReference type="Google" id="ProtNLM"/>
    </source>
</evidence>
<evidence type="ECO:0000256" key="2">
    <source>
        <dbReference type="PROSITE-ProRule" id="PRU00708"/>
    </source>
</evidence>
<dbReference type="InterPro" id="IPR046960">
    <property type="entry name" value="PPR_At4g14850-like_plant"/>
</dbReference>
<dbReference type="EMBL" id="CM035430">
    <property type="protein sequence ID" value="KAH7298299.1"/>
    <property type="molecule type" value="Genomic_DNA"/>
</dbReference>
<evidence type="ECO:0000256" key="1">
    <source>
        <dbReference type="ARBA" id="ARBA00022737"/>
    </source>
</evidence>
<dbReference type="Gene3D" id="1.25.40.10">
    <property type="entry name" value="Tetratricopeptide repeat domain"/>
    <property type="match status" value="5"/>
</dbReference>
<proteinExistence type="predicted"/>
<comment type="caution">
    <text evidence="3">The sequence shown here is derived from an EMBL/GenBank/DDBJ whole genome shotgun (WGS) entry which is preliminary data.</text>
</comment>
<dbReference type="InterPro" id="IPR011990">
    <property type="entry name" value="TPR-like_helical_dom_sf"/>
</dbReference>
<name>A0A8T2RP90_CERRI</name>
<feature type="repeat" description="PPR" evidence="2">
    <location>
        <begin position="407"/>
        <end position="441"/>
    </location>
</feature>
<keyword evidence="1" id="KW-0677">Repeat</keyword>
<protein>
    <recommendedName>
        <fullName evidence="5">Pentatricopeptide repeat-containing protein</fullName>
    </recommendedName>
</protein>
<dbReference type="FunFam" id="1.25.40.10:FF:000158">
    <property type="entry name" value="pentatricopeptide repeat-containing protein At2g33680"/>
    <property type="match status" value="1"/>
</dbReference>
<accession>A0A8T2RP90</accession>
<dbReference type="GO" id="GO:0003723">
    <property type="term" value="F:RNA binding"/>
    <property type="evidence" value="ECO:0007669"/>
    <property type="project" value="InterPro"/>
</dbReference>
<dbReference type="FunFam" id="1.25.40.10:FF:000285">
    <property type="entry name" value="Pentatricopeptide repeat-containing protein, chloroplastic"/>
    <property type="match status" value="1"/>
</dbReference>
<feature type="repeat" description="PPR" evidence="2">
    <location>
        <begin position="305"/>
        <end position="339"/>
    </location>
</feature>
<dbReference type="GO" id="GO:0048731">
    <property type="term" value="P:system development"/>
    <property type="evidence" value="ECO:0007669"/>
    <property type="project" value="UniProtKB-ARBA"/>
</dbReference>
<dbReference type="GO" id="GO:0009451">
    <property type="term" value="P:RNA modification"/>
    <property type="evidence" value="ECO:0007669"/>
    <property type="project" value="InterPro"/>
</dbReference>
<dbReference type="Pfam" id="PF01535">
    <property type="entry name" value="PPR"/>
    <property type="match status" value="2"/>
</dbReference>
<dbReference type="FunFam" id="1.25.40.10:FF:000073">
    <property type="entry name" value="Pentatricopeptide repeat-containing protein chloroplastic"/>
    <property type="match status" value="1"/>
</dbReference>
<sequence>MGRNLHADFVRKVNGPKHLATLSKKPYAAVQWNVFEVVALLKNYAKMKDKESGCSLHSQITGNAFVEHNILVGTALVNMYAKCGMLKKAQEVFNSFATPDVVLWNALISGYAQQGHGFEALGCFEQMKGQKGVFPDEITFACSLKACGIVKDVGKGEAIHSEVDKEGLVKGSQLVGNALIDMYAKCGSLVKAQQVFDSLPIQDLVSWNALISGYVQNERGEDALSCFEQMLQKELSPNAVTFACVLKACGSIGGRFRGQEIHCMIEKTGFLRKDQLVCNALIDMYGKVGMLVKSQQLFIDLQTRDIISWNALITGYVHQNRGEEAIEFFEQMRRHGLTPSAVTFTCCLKACGSIGATEKTREVHAYLENSGLLKKSQVVGNALVDVYAKCGVVAKAQEVFDLLPSHNVVSWNSLITGYAYLGSMEAVIMNLNRMRGEGCEPNLVTFHIVLNACRHAGLVDKVHTYFEAISQSFGVSLLMKQQNCVIDLLSRAGQVDIALAMMRDAPSHPSNVMWLTVLSACRKWGDKNLGDKAFEQAIQLGDSQASTYVTLYNVYADTSLQTET</sequence>
<dbReference type="OrthoDB" id="185373at2759"/>
<dbReference type="PANTHER" id="PTHR24015:SF548">
    <property type="entry name" value="OS08G0340900 PROTEIN"/>
    <property type="match status" value="1"/>
</dbReference>
<dbReference type="Pfam" id="PF13041">
    <property type="entry name" value="PPR_2"/>
    <property type="match status" value="4"/>
</dbReference>
<dbReference type="AlphaFoldDB" id="A0A8T2RP90"/>
<feature type="repeat" description="PPR" evidence="2">
    <location>
        <begin position="100"/>
        <end position="130"/>
    </location>
</feature>
<reference evidence="3" key="1">
    <citation type="submission" date="2021-08" db="EMBL/GenBank/DDBJ databases">
        <title>WGS assembly of Ceratopteris richardii.</title>
        <authorList>
            <person name="Marchant D.B."/>
            <person name="Chen G."/>
            <person name="Jenkins J."/>
            <person name="Shu S."/>
            <person name="Leebens-Mack J."/>
            <person name="Grimwood J."/>
            <person name="Schmutz J."/>
            <person name="Soltis P."/>
            <person name="Soltis D."/>
            <person name="Chen Z.-H."/>
        </authorList>
    </citation>
    <scope>NUCLEOTIDE SEQUENCE</scope>
    <source>
        <strain evidence="3">Whitten #5841</strain>
        <tissue evidence="3">Leaf</tissue>
    </source>
</reference>
<gene>
    <name evidence="3" type="ORF">KP509_25G036300</name>
</gene>
<dbReference type="PANTHER" id="PTHR24015">
    <property type="entry name" value="OS07G0578800 PROTEIN-RELATED"/>
    <property type="match status" value="1"/>
</dbReference>